<dbReference type="PANTHER" id="PTHR13847">
    <property type="entry name" value="SARCOSINE DEHYDROGENASE-RELATED"/>
    <property type="match status" value="1"/>
</dbReference>
<evidence type="ECO:0000256" key="2">
    <source>
        <dbReference type="SAM" id="Phobius"/>
    </source>
</evidence>
<dbReference type="Pfam" id="PF01266">
    <property type="entry name" value="DAO"/>
    <property type="match status" value="1"/>
</dbReference>
<protein>
    <submittedName>
        <fullName evidence="4">FAD-dependent oxidoreductase</fullName>
        <ecNumber evidence="4">1.-.-.-</ecNumber>
    </submittedName>
</protein>
<keyword evidence="2" id="KW-1133">Transmembrane helix</keyword>
<name>A0ABZ3D8Y6_9PROT</name>
<feature type="transmembrane region" description="Helical" evidence="2">
    <location>
        <begin position="12"/>
        <end position="31"/>
    </location>
</feature>
<evidence type="ECO:0000313" key="5">
    <source>
        <dbReference type="Proteomes" id="UP001449795"/>
    </source>
</evidence>
<organism evidence="4 5">
    <name type="scientific">Nguyenibacter vanlangensis</name>
    <dbReference type="NCBI Taxonomy" id="1216886"/>
    <lineage>
        <taxon>Bacteria</taxon>
        <taxon>Pseudomonadati</taxon>
        <taxon>Pseudomonadota</taxon>
        <taxon>Alphaproteobacteria</taxon>
        <taxon>Acetobacterales</taxon>
        <taxon>Acetobacteraceae</taxon>
        <taxon>Nguyenibacter</taxon>
    </lineage>
</organism>
<gene>
    <name evidence="4" type="ORF">AAC691_07195</name>
</gene>
<evidence type="ECO:0000259" key="3">
    <source>
        <dbReference type="Pfam" id="PF01266"/>
    </source>
</evidence>
<dbReference type="EMBL" id="CP152276">
    <property type="protein sequence ID" value="XAE44210.1"/>
    <property type="molecule type" value="Genomic_DNA"/>
</dbReference>
<dbReference type="EC" id="1.-.-.-" evidence="4"/>
<dbReference type="RefSeq" id="WP_342629509.1">
    <property type="nucleotide sequence ID" value="NZ_CP152276.1"/>
</dbReference>
<dbReference type="PANTHER" id="PTHR13847:SF289">
    <property type="entry name" value="GLYCINE OXIDASE"/>
    <property type="match status" value="1"/>
</dbReference>
<feature type="domain" description="FAD dependent oxidoreductase" evidence="3">
    <location>
        <begin position="13"/>
        <end position="359"/>
    </location>
</feature>
<evidence type="ECO:0000256" key="1">
    <source>
        <dbReference type="ARBA" id="ARBA00023002"/>
    </source>
</evidence>
<reference evidence="4 5" key="1">
    <citation type="submission" date="2024-04" db="EMBL/GenBank/DDBJ databases">
        <title>Complete genome sequence of Nguyenibacter vanlangesis HBCM-1154, a strain capable of nitrogen fixation, IAA production, and phosphorus solubilization isolated from sugarcane soil.</title>
        <authorList>
            <person name="MY HANH P."/>
        </authorList>
    </citation>
    <scope>NUCLEOTIDE SEQUENCE [LARGE SCALE GENOMIC DNA]</scope>
    <source>
        <strain evidence="4 5">HBCM 1154</strain>
    </source>
</reference>
<dbReference type="InterPro" id="IPR036188">
    <property type="entry name" value="FAD/NAD-bd_sf"/>
</dbReference>
<evidence type="ECO:0000313" key="4">
    <source>
        <dbReference type="EMBL" id="XAE44210.1"/>
    </source>
</evidence>
<proteinExistence type="predicted"/>
<dbReference type="GO" id="GO:0016491">
    <property type="term" value="F:oxidoreductase activity"/>
    <property type="evidence" value="ECO:0007669"/>
    <property type="project" value="UniProtKB-KW"/>
</dbReference>
<accession>A0ABZ3D8Y6</accession>
<keyword evidence="2" id="KW-0472">Membrane</keyword>
<dbReference type="Proteomes" id="UP001449795">
    <property type="component" value="Chromosome"/>
</dbReference>
<sequence length="386" mass="40677">MTALQDWPDGSVDVAVIGGGVMGATTALFLARGGMRVALLDRQDLFRAASGVNAGTLTLHMTRAQLIPHAMRGREMWLASRDWLGADVGALAAPGLSLAFTEAEEDLLRARARIRRQAGAPIDIVPPSRAAAIEPGLNPSVRAAAYCALDGHIPAYRVGRAYAQALAQAGVMLFAHRAVEAIVPDGAAGGYAVHCAGHARPLAARRIVLAGGVWLEKMLGWFGHAIPIRCLVNQLAVTETMPRVMGSVVSIANGLLSLKQFANGSVLIGGGWQGEGNIHEGGTRVIPENLRGNLRLAQHVVPRLAQAQILRVWLGLESETPDAMPLIGALTARDDAFVIGCVHSGFTSGPYMGRLLAERILGGAPDLGAFDPRRFSPSPSLPEHTP</sequence>
<keyword evidence="1 4" id="KW-0560">Oxidoreductase</keyword>
<keyword evidence="2" id="KW-0812">Transmembrane</keyword>
<keyword evidence="5" id="KW-1185">Reference proteome</keyword>
<dbReference type="SUPFAM" id="SSF51905">
    <property type="entry name" value="FAD/NAD(P)-binding domain"/>
    <property type="match status" value="1"/>
</dbReference>
<dbReference type="Gene3D" id="3.50.50.60">
    <property type="entry name" value="FAD/NAD(P)-binding domain"/>
    <property type="match status" value="1"/>
</dbReference>
<dbReference type="InterPro" id="IPR006076">
    <property type="entry name" value="FAD-dep_OxRdtase"/>
</dbReference>
<dbReference type="Gene3D" id="3.30.9.10">
    <property type="entry name" value="D-Amino Acid Oxidase, subunit A, domain 2"/>
    <property type="match status" value="1"/>
</dbReference>